<reference evidence="3 4" key="1">
    <citation type="submission" date="2018-08" db="EMBL/GenBank/DDBJ databases">
        <title>Recombination of ecologically and evolutionarily significant loci maintains genetic cohesion in the Pseudomonas syringae species complex.</title>
        <authorList>
            <person name="Dillon M."/>
            <person name="Thakur S."/>
            <person name="Almeida R.N.D."/>
            <person name="Weir B.S."/>
            <person name="Guttman D.S."/>
        </authorList>
    </citation>
    <scope>NUCLEOTIDE SEQUENCE [LARGE SCALE GENOMIC DNA]</scope>
    <source>
        <strain evidence="3 4">88_10</strain>
    </source>
</reference>
<comment type="caution">
    <text evidence="3">The sequence shown here is derived from an EMBL/GenBank/DDBJ whole genome shotgun (WGS) entry which is preliminary data.</text>
</comment>
<dbReference type="Proteomes" id="UP000282378">
    <property type="component" value="Unassembled WGS sequence"/>
</dbReference>
<dbReference type="Gene3D" id="6.10.340.10">
    <property type="match status" value="1"/>
</dbReference>
<gene>
    <name evidence="3" type="ORF">APX70_04878</name>
</gene>
<evidence type="ECO:0000313" key="3">
    <source>
        <dbReference type="EMBL" id="RML52974.1"/>
    </source>
</evidence>
<keyword evidence="1" id="KW-1133">Transmembrane helix</keyword>
<dbReference type="EMBL" id="RBNL01003353">
    <property type="protein sequence ID" value="RML52974.1"/>
    <property type="molecule type" value="Genomic_DNA"/>
</dbReference>
<accession>A0A3M2WNA6</accession>
<keyword evidence="1" id="KW-0472">Membrane</keyword>
<dbReference type="GO" id="GO:0007165">
    <property type="term" value="P:signal transduction"/>
    <property type="evidence" value="ECO:0007669"/>
    <property type="project" value="InterPro"/>
</dbReference>
<protein>
    <submittedName>
        <fullName evidence="3">Methyl-accepting chemotaxis protein</fullName>
    </submittedName>
</protein>
<evidence type="ECO:0000259" key="2">
    <source>
        <dbReference type="PROSITE" id="PS50885"/>
    </source>
</evidence>
<dbReference type="GO" id="GO:0016020">
    <property type="term" value="C:membrane"/>
    <property type="evidence" value="ECO:0007669"/>
    <property type="project" value="InterPro"/>
</dbReference>
<name>A0A3M2WNA6_PSEYM</name>
<feature type="non-terminal residue" evidence="3">
    <location>
        <position position="57"/>
    </location>
</feature>
<evidence type="ECO:0000256" key="1">
    <source>
        <dbReference type="SAM" id="Phobius"/>
    </source>
</evidence>
<dbReference type="PROSITE" id="PS50885">
    <property type="entry name" value="HAMP"/>
    <property type="match status" value="1"/>
</dbReference>
<dbReference type="InterPro" id="IPR003660">
    <property type="entry name" value="HAMP_dom"/>
</dbReference>
<organism evidence="3 4">
    <name type="scientific">Pseudomonas syringae pv. maculicola</name>
    <dbReference type="NCBI Taxonomy" id="59511"/>
    <lineage>
        <taxon>Bacteria</taxon>
        <taxon>Pseudomonadati</taxon>
        <taxon>Pseudomonadota</taxon>
        <taxon>Gammaproteobacteria</taxon>
        <taxon>Pseudomonadales</taxon>
        <taxon>Pseudomonadaceae</taxon>
        <taxon>Pseudomonas</taxon>
    </lineage>
</organism>
<feature type="transmembrane region" description="Helical" evidence="1">
    <location>
        <begin position="6"/>
        <end position="26"/>
    </location>
</feature>
<keyword evidence="1" id="KW-0812">Transmembrane</keyword>
<proteinExistence type="predicted"/>
<sequence>MLMLEVGVVIAFLVAIMLGVMITRMITRPLAIAVASAQRIAGGDLTQPIVSDRGDEA</sequence>
<evidence type="ECO:0000313" key="4">
    <source>
        <dbReference type="Proteomes" id="UP000282378"/>
    </source>
</evidence>
<dbReference type="SUPFAM" id="SSF158472">
    <property type="entry name" value="HAMP domain-like"/>
    <property type="match status" value="1"/>
</dbReference>
<dbReference type="Pfam" id="PF00672">
    <property type="entry name" value="HAMP"/>
    <property type="match status" value="1"/>
</dbReference>
<feature type="domain" description="HAMP" evidence="2">
    <location>
        <begin position="24"/>
        <end position="56"/>
    </location>
</feature>
<dbReference type="CDD" id="cd06225">
    <property type="entry name" value="HAMP"/>
    <property type="match status" value="1"/>
</dbReference>
<dbReference type="AlphaFoldDB" id="A0A3M2WNA6"/>